<sequence length="74" mass="9243">MKQDEEIKELKKEAREVKEKEHENEIEKIEKRIHYKEDYFRRKNLRIDGMVEDPDENWEVTQNKVQRLMRENLG</sequence>
<evidence type="ECO:0000256" key="1">
    <source>
        <dbReference type="SAM" id="Coils"/>
    </source>
</evidence>
<feature type="coiled-coil region" evidence="1">
    <location>
        <begin position="3"/>
        <end position="32"/>
    </location>
</feature>
<dbReference type="Proteomes" id="UP000324222">
    <property type="component" value="Unassembled WGS sequence"/>
</dbReference>
<organism evidence="2 3">
    <name type="scientific">Portunus trituberculatus</name>
    <name type="common">Swimming crab</name>
    <name type="synonym">Neptunus trituberculatus</name>
    <dbReference type="NCBI Taxonomy" id="210409"/>
    <lineage>
        <taxon>Eukaryota</taxon>
        <taxon>Metazoa</taxon>
        <taxon>Ecdysozoa</taxon>
        <taxon>Arthropoda</taxon>
        <taxon>Crustacea</taxon>
        <taxon>Multicrustacea</taxon>
        <taxon>Malacostraca</taxon>
        <taxon>Eumalacostraca</taxon>
        <taxon>Eucarida</taxon>
        <taxon>Decapoda</taxon>
        <taxon>Pleocyemata</taxon>
        <taxon>Brachyura</taxon>
        <taxon>Eubrachyura</taxon>
        <taxon>Portunoidea</taxon>
        <taxon>Portunidae</taxon>
        <taxon>Portuninae</taxon>
        <taxon>Portunus</taxon>
    </lineage>
</organism>
<reference evidence="2 3" key="1">
    <citation type="submission" date="2019-05" db="EMBL/GenBank/DDBJ databases">
        <title>Another draft genome of Portunus trituberculatus and its Hox gene families provides insights of decapod evolution.</title>
        <authorList>
            <person name="Jeong J.-H."/>
            <person name="Song I."/>
            <person name="Kim S."/>
            <person name="Choi T."/>
            <person name="Kim D."/>
            <person name="Ryu S."/>
            <person name="Kim W."/>
        </authorList>
    </citation>
    <scope>NUCLEOTIDE SEQUENCE [LARGE SCALE GENOMIC DNA]</scope>
    <source>
        <tissue evidence="2">Muscle</tissue>
    </source>
</reference>
<evidence type="ECO:0000313" key="3">
    <source>
        <dbReference type="Proteomes" id="UP000324222"/>
    </source>
</evidence>
<evidence type="ECO:0000313" key="2">
    <source>
        <dbReference type="EMBL" id="MPC82792.1"/>
    </source>
</evidence>
<protein>
    <submittedName>
        <fullName evidence="2">Uncharacterized protein</fullName>
    </submittedName>
</protein>
<keyword evidence="1" id="KW-0175">Coiled coil</keyword>
<gene>
    <name evidence="2" type="ORF">E2C01_077475</name>
</gene>
<comment type="caution">
    <text evidence="2">The sequence shown here is derived from an EMBL/GenBank/DDBJ whole genome shotgun (WGS) entry which is preliminary data.</text>
</comment>
<name>A0A5B7IG60_PORTR</name>
<dbReference type="AlphaFoldDB" id="A0A5B7IG60"/>
<keyword evidence="3" id="KW-1185">Reference proteome</keyword>
<accession>A0A5B7IG60</accession>
<proteinExistence type="predicted"/>
<dbReference type="EMBL" id="VSRR010060756">
    <property type="protein sequence ID" value="MPC82792.1"/>
    <property type="molecule type" value="Genomic_DNA"/>
</dbReference>